<dbReference type="InterPro" id="IPR050090">
    <property type="entry name" value="Tyrosine_recombinase_XerCD"/>
</dbReference>
<dbReference type="EMBL" id="LHCF01000001">
    <property type="protein sequence ID" value="KOR75683.1"/>
    <property type="molecule type" value="Genomic_DNA"/>
</dbReference>
<dbReference type="CDD" id="cd07557">
    <property type="entry name" value="trimeric_dUTPase"/>
    <property type="match status" value="1"/>
</dbReference>
<evidence type="ECO:0000256" key="1">
    <source>
        <dbReference type="ARBA" id="ARBA00004496"/>
    </source>
</evidence>
<sequence>MKDFKTFLTSKKISFERESLSQEKHARSFVSYLSSQKLKNISIMRKISVLRTFYNFLIERHGFINNIFKAIPIKKIPKKLPKIISEEDIQTLLDSIDLSKELDYRNYLILDLLYSCGLRVSELIKLKIEDIYFSNTQLLIYGKGRKVRYLPVHESLLSMLKHYIANIRNKMMTNKTLKHDFLLVNYKGTPLTERGIRMILNELSLKTANKIKLYPHMLRHAFATILLNNGADLRVVQELLGHNSLKTTQTYTFVSNNVLKNKFISNHPRNNYKKRKNHIKKENYQMNNKKKCVFEVVSAFQNQQINLPQRQTNYSAGYDLEAAENMEIPSQQVVLVPTGVKASFPNHQVLLIYVRSSLPLKKGLMLANNVGVIDSDYYNNEKNEGHIFIPLYNFSDQTVIIEKHERIAQGLFQDFYVTDDDHAKTKKTRKSGFGSTNEKKLKKTNIINDKK</sequence>
<dbReference type="InterPro" id="IPR013762">
    <property type="entry name" value="Integrase-like_cat_sf"/>
</dbReference>
<evidence type="ECO:0000256" key="10">
    <source>
        <dbReference type="ARBA" id="ARBA00023306"/>
    </source>
</evidence>
<dbReference type="GO" id="GO:0046081">
    <property type="term" value="P:dUTP catabolic process"/>
    <property type="evidence" value="ECO:0007669"/>
    <property type="project" value="InterPro"/>
</dbReference>
<dbReference type="InterPro" id="IPR004107">
    <property type="entry name" value="Integrase_SAM-like_N"/>
</dbReference>
<evidence type="ECO:0000256" key="11">
    <source>
        <dbReference type="PROSITE-ProRule" id="PRU01248"/>
    </source>
</evidence>
<evidence type="ECO:0000256" key="4">
    <source>
        <dbReference type="ARBA" id="ARBA00022801"/>
    </source>
</evidence>
<evidence type="ECO:0000256" key="9">
    <source>
        <dbReference type="ARBA" id="ARBA00023172"/>
    </source>
</evidence>
<name>A0A0M1N0J3_9MOLU</name>
<dbReference type="InterPro" id="IPR002104">
    <property type="entry name" value="Integrase_catalytic"/>
</dbReference>
<evidence type="ECO:0000256" key="6">
    <source>
        <dbReference type="ARBA" id="ARBA00022908"/>
    </source>
</evidence>
<feature type="domain" description="Core-binding (CB)" evidence="13">
    <location>
        <begin position="1"/>
        <end position="58"/>
    </location>
</feature>
<dbReference type="InterPro" id="IPR033704">
    <property type="entry name" value="dUTPase_trimeric"/>
</dbReference>
<keyword evidence="2" id="KW-0963">Cytoplasm</keyword>
<evidence type="ECO:0000259" key="12">
    <source>
        <dbReference type="PROSITE" id="PS51898"/>
    </source>
</evidence>
<keyword evidence="4" id="KW-0378">Hydrolase</keyword>
<evidence type="ECO:0000256" key="7">
    <source>
        <dbReference type="ARBA" id="ARBA00023080"/>
    </source>
</evidence>
<dbReference type="GO" id="GO:0007059">
    <property type="term" value="P:chromosome segregation"/>
    <property type="evidence" value="ECO:0007669"/>
    <property type="project" value="UniProtKB-KW"/>
</dbReference>
<dbReference type="SUPFAM" id="SSF56349">
    <property type="entry name" value="DNA breaking-rejoining enzymes"/>
    <property type="match status" value="1"/>
</dbReference>
<dbReference type="STRING" id="479893.CPX_001241"/>
<dbReference type="Gene3D" id="1.10.443.10">
    <property type="entry name" value="Intergrase catalytic core"/>
    <property type="match status" value="1"/>
</dbReference>
<dbReference type="PROSITE" id="PS51898">
    <property type="entry name" value="TYR_RECOMBINASE"/>
    <property type="match status" value="1"/>
</dbReference>
<keyword evidence="5" id="KW-0159">Chromosome partition</keyword>
<dbReference type="Gene3D" id="2.70.40.10">
    <property type="match status" value="1"/>
</dbReference>
<keyword evidence="3" id="KW-0132">Cell division</keyword>
<dbReference type="InterPro" id="IPR010998">
    <property type="entry name" value="Integrase_recombinase_N"/>
</dbReference>
<evidence type="ECO:0000256" key="3">
    <source>
        <dbReference type="ARBA" id="ARBA00022618"/>
    </source>
</evidence>
<dbReference type="PATRIC" id="fig|479893.3.peg.13"/>
<feature type="domain" description="Tyr recombinase" evidence="12">
    <location>
        <begin position="79"/>
        <end position="264"/>
    </location>
</feature>
<evidence type="ECO:0000256" key="5">
    <source>
        <dbReference type="ARBA" id="ARBA00022829"/>
    </source>
</evidence>
<dbReference type="Pfam" id="PF00589">
    <property type="entry name" value="Phage_integrase"/>
    <property type="match status" value="1"/>
</dbReference>
<dbReference type="GO" id="GO:0004170">
    <property type="term" value="F:dUTP diphosphatase activity"/>
    <property type="evidence" value="ECO:0007669"/>
    <property type="project" value="InterPro"/>
</dbReference>
<dbReference type="Pfam" id="PF00692">
    <property type="entry name" value="dUTPase"/>
    <property type="match status" value="1"/>
</dbReference>
<dbReference type="NCBIfam" id="TIGR00576">
    <property type="entry name" value="dut"/>
    <property type="match status" value="1"/>
</dbReference>
<evidence type="ECO:0000313" key="15">
    <source>
        <dbReference type="Proteomes" id="UP000037386"/>
    </source>
</evidence>
<evidence type="ECO:0000256" key="2">
    <source>
        <dbReference type="ARBA" id="ARBA00022490"/>
    </source>
</evidence>
<dbReference type="Gene3D" id="1.10.150.130">
    <property type="match status" value="1"/>
</dbReference>
<keyword evidence="6" id="KW-0229">DNA integration</keyword>
<comment type="subcellular location">
    <subcellularLocation>
        <location evidence="1">Cytoplasm</location>
    </subcellularLocation>
</comment>
<organism evidence="14 15">
    <name type="scientific">Candidatus Phytoplasma pruni</name>
    <dbReference type="NCBI Taxonomy" id="479893"/>
    <lineage>
        <taxon>Bacteria</taxon>
        <taxon>Bacillati</taxon>
        <taxon>Mycoplasmatota</taxon>
        <taxon>Mollicutes</taxon>
        <taxon>Acholeplasmatales</taxon>
        <taxon>Acholeplasmataceae</taxon>
        <taxon>Candidatus Phytoplasma</taxon>
        <taxon>16SrIII (X-disease group)</taxon>
    </lineage>
</organism>
<dbReference type="GO" id="GO:0051301">
    <property type="term" value="P:cell division"/>
    <property type="evidence" value="ECO:0007669"/>
    <property type="project" value="UniProtKB-KW"/>
</dbReference>
<dbReference type="InterPro" id="IPR044068">
    <property type="entry name" value="CB"/>
</dbReference>
<dbReference type="InterPro" id="IPR036157">
    <property type="entry name" value="dUTPase-like_sf"/>
</dbReference>
<keyword evidence="8 11" id="KW-0238">DNA-binding</keyword>
<evidence type="ECO:0000259" key="13">
    <source>
        <dbReference type="PROSITE" id="PS51900"/>
    </source>
</evidence>
<reference evidence="15" key="1">
    <citation type="submission" date="2015-05" db="EMBL/GenBank/DDBJ databases">
        <title>Draft genome sequence of 'Candidatus Phytoplasma Pruni' strain CX, a plant pathogenic bacterium.</title>
        <authorList>
            <person name="Lee I.-M."/>
            <person name="Bottner-Parker K.D."/>
            <person name="Shao J."/>
            <person name="Gundersen-Rindal D.E."/>
            <person name="Zhao Y."/>
            <person name="Davis R.E."/>
        </authorList>
    </citation>
    <scope>NUCLEOTIDE SEQUENCE [LARGE SCALE GENOMIC DNA]</scope>
    <source>
        <strain evidence="15">CX</strain>
    </source>
</reference>
<gene>
    <name evidence="14" type="ORF">CPX_001241</name>
</gene>
<dbReference type="Proteomes" id="UP000037386">
    <property type="component" value="Unassembled WGS sequence"/>
</dbReference>
<evidence type="ECO:0000313" key="14">
    <source>
        <dbReference type="EMBL" id="KOR75683.1"/>
    </source>
</evidence>
<proteinExistence type="predicted"/>
<dbReference type="PANTHER" id="PTHR30349">
    <property type="entry name" value="PHAGE INTEGRASE-RELATED"/>
    <property type="match status" value="1"/>
</dbReference>
<dbReference type="Pfam" id="PF02899">
    <property type="entry name" value="Phage_int_SAM_1"/>
    <property type="match status" value="1"/>
</dbReference>
<dbReference type="GO" id="GO:0006310">
    <property type="term" value="P:DNA recombination"/>
    <property type="evidence" value="ECO:0007669"/>
    <property type="project" value="UniProtKB-KW"/>
</dbReference>
<dbReference type="PROSITE" id="PS51900">
    <property type="entry name" value="CB"/>
    <property type="match status" value="1"/>
</dbReference>
<dbReference type="InterPro" id="IPR029054">
    <property type="entry name" value="dUTPase-like"/>
</dbReference>
<comment type="caution">
    <text evidence="14">The sequence shown here is derived from an EMBL/GenBank/DDBJ whole genome shotgun (WGS) entry which is preliminary data.</text>
</comment>
<dbReference type="GO" id="GO:0015074">
    <property type="term" value="P:DNA integration"/>
    <property type="evidence" value="ECO:0007669"/>
    <property type="project" value="UniProtKB-KW"/>
</dbReference>
<dbReference type="GO" id="GO:0003677">
    <property type="term" value="F:DNA binding"/>
    <property type="evidence" value="ECO:0007669"/>
    <property type="project" value="UniProtKB-UniRule"/>
</dbReference>
<keyword evidence="7" id="KW-0546">Nucleotide metabolism</keyword>
<keyword evidence="9" id="KW-0233">DNA recombination</keyword>
<protein>
    <submittedName>
        <fullName evidence="14">Putative integrase</fullName>
    </submittedName>
</protein>
<dbReference type="GO" id="GO:0005737">
    <property type="term" value="C:cytoplasm"/>
    <property type="evidence" value="ECO:0007669"/>
    <property type="project" value="UniProtKB-SubCell"/>
</dbReference>
<dbReference type="InterPro" id="IPR008181">
    <property type="entry name" value="dUTPase"/>
</dbReference>
<dbReference type="AlphaFoldDB" id="A0A0M1N0J3"/>
<evidence type="ECO:0000256" key="8">
    <source>
        <dbReference type="ARBA" id="ARBA00023125"/>
    </source>
</evidence>
<keyword evidence="10" id="KW-0131">Cell cycle</keyword>
<dbReference type="SUPFAM" id="SSF51283">
    <property type="entry name" value="dUTPase-like"/>
    <property type="match status" value="1"/>
</dbReference>
<dbReference type="InterPro" id="IPR011010">
    <property type="entry name" value="DNA_brk_join_enz"/>
</dbReference>
<dbReference type="GO" id="GO:0000287">
    <property type="term" value="F:magnesium ion binding"/>
    <property type="evidence" value="ECO:0007669"/>
    <property type="project" value="InterPro"/>
</dbReference>
<dbReference type="PANTHER" id="PTHR30349:SF77">
    <property type="entry name" value="TYROSINE RECOMBINASE XERC"/>
    <property type="match status" value="1"/>
</dbReference>
<accession>A0A0M1N0J3</accession>
<dbReference type="GO" id="GO:0006226">
    <property type="term" value="P:dUMP biosynthetic process"/>
    <property type="evidence" value="ECO:0007669"/>
    <property type="project" value="InterPro"/>
</dbReference>